<evidence type="ECO:0000313" key="7">
    <source>
        <dbReference type="Proteomes" id="UP000617634"/>
    </source>
</evidence>
<gene>
    <name evidence="6" type="ORF">I5E68_16055</name>
</gene>
<dbReference type="AlphaFoldDB" id="A0A931MMI7"/>
<evidence type="ECO:0000259" key="5">
    <source>
        <dbReference type="PROSITE" id="PS50893"/>
    </source>
</evidence>
<proteinExistence type="inferred from homology"/>
<keyword evidence="3" id="KW-0547">Nucleotide-binding</keyword>
<evidence type="ECO:0000256" key="3">
    <source>
        <dbReference type="ARBA" id="ARBA00022741"/>
    </source>
</evidence>
<comment type="similarity">
    <text evidence="1">Belongs to the ABC transporter superfamily.</text>
</comment>
<dbReference type="Pfam" id="PF00005">
    <property type="entry name" value="ABC_tran"/>
    <property type="match status" value="1"/>
</dbReference>
<dbReference type="GO" id="GO:0005524">
    <property type="term" value="F:ATP binding"/>
    <property type="evidence" value="ECO:0007669"/>
    <property type="project" value="UniProtKB-KW"/>
</dbReference>
<dbReference type="SUPFAM" id="SSF52540">
    <property type="entry name" value="P-loop containing nucleoside triphosphate hydrolases"/>
    <property type="match status" value="1"/>
</dbReference>
<reference evidence="6" key="1">
    <citation type="submission" date="2020-11" db="EMBL/GenBank/DDBJ databases">
        <title>Novosphingobium aureum sp. nov., a marine bacterium isolated from sediment of a salt flat.</title>
        <authorList>
            <person name="Yoo Y."/>
            <person name="Kim J.-J."/>
        </authorList>
    </citation>
    <scope>NUCLEOTIDE SEQUENCE</scope>
    <source>
        <strain evidence="6">YJ-S2-02</strain>
    </source>
</reference>
<evidence type="ECO:0000256" key="2">
    <source>
        <dbReference type="ARBA" id="ARBA00022448"/>
    </source>
</evidence>
<dbReference type="PROSITE" id="PS00211">
    <property type="entry name" value="ABC_TRANSPORTER_1"/>
    <property type="match status" value="1"/>
</dbReference>
<dbReference type="InterPro" id="IPR027417">
    <property type="entry name" value="P-loop_NTPase"/>
</dbReference>
<feature type="domain" description="ABC transporter" evidence="5">
    <location>
        <begin position="6"/>
        <end position="247"/>
    </location>
</feature>
<dbReference type="EMBL" id="JADZGI010000003">
    <property type="protein sequence ID" value="MBH0114460.1"/>
    <property type="molecule type" value="Genomic_DNA"/>
</dbReference>
<dbReference type="PANTHER" id="PTHR43776:SF7">
    <property type="entry name" value="D,D-DIPEPTIDE TRANSPORT ATP-BINDING PROTEIN DDPF-RELATED"/>
    <property type="match status" value="1"/>
</dbReference>
<keyword evidence="7" id="KW-1185">Reference proteome</keyword>
<keyword evidence="2" id="KW-0813">Transport</keyword>
<organism evidence="6 7">
    <name type="scientific">Novosphingobium aureum</name>
    <dbReference type="NCBI Taxonomy" id="2792964"/>
    <lineage>
        <taxon>Bacteria</taxon>
        <taxon>Pseudomonadati</taxon>
        <taxon>Pseudomonadota</taxon>
        <taxon>Alphaproteobacteria</taxon>
        <taxon>Sphingomonadales</taxon>
        <taxon>Sphingomonadaceae</taxon>
        <taxon>Novosphingobium</taxon>
    </lineage>
</organism>
<dbReference type="SMART" id="SM00382">
    <property type="entry name" value="AAA"/>
    <property type="match status" value="1"/>
</dbReference>
<dbReference type="PROSITE" id="PS50893">
    <property type="entry name" value="ABC_TRANSPORTER_2"/>
    <property type="match status" value="1"/>
</dbReference>
<dbReference type="InterPro" id="IPR050319">
    <property type="entry name" value="ABC_transp_ATP-bind"/>
</dbReference>
<dbReference type="CDD" id="cd03257">
    <property type="entry name" value="ABC_NikE_OppD_transporters"/>
    <property type="match status" value="1"/>
</dbReference>
<evidence type="ECO:0000256" key="4">
    <source>
        <dbReference type="ARBA" id="ARBA00022840"/>
    </source>
</evidence>
<dbReference type="InterPro" id="IPR017871">
    <property type="entry name" value="ABC_transporter-like_CS"/>
</dbReference>
<dbReference type="Gene3D" id="3.40.50.300">
    <property type="entry name" value="P-loop containing nucleotide triphosphate hydrolases"/>
    <property type="match status" value="1"/>
</dbReference>
<dbReference type="RefSeq" id="WP_197165868.1">
    <property type="nucleotide sequence ID" value="NZ_JADZGI010000003.1"/>
</dbReference>
<protein>
    <submittedName>
        <fullName evidence="6">ABC transporter ATP-binding protein</fullName>
    </submittedName>
</protein>
<dbReference type="GO" id="GO:0055085">
    <property type="term" value="P:transmembrane transport"/>
    <property type="evidence" value="ECO:0007669"/>
    <property type="project" value="UniProtKB-ARBA"/>
</dbReference>
<accession>A0A931MMI7</accession>
<dbReference type="InterPro" id="IPR003593">
    <property type="entry name" value="AAA+_ATPase"/>
</dbReference>
<dbReference type="GO" id="GO:0016887">
    <property type="term" value="F:ATP hydrolysis activity"/>
    <property type="evidence" value="ECO:0007669"/>
    <property type="project" value="InterPro"/>
</dbReference>
<evidence type="ECO:0000256" key="1">
    <source>
        <dbReference type="ARBA" id="ARBA00005417"/>
    </source>
</evidence>
<name>A0A931MMI7_9SPHN</name>
<evidence type="ECO:0000313" key="6">
    <source>
        <dbReference type="EMBL" id="MBH0114460.1"/>
    </source>
</evidence>
<dbReference type="Proteomes" id="UP000617634">
    <property type="component" value="Unassembled WGS sequence"/>
</dbReference>
<keyword evidence="4 6" id="KW-0067">ATP-binding</keyword>
<dbReference type="InterPro" id="IPR003439">
    <property type="entry name" value="ABC_transporter-like_ATP-bd"/>
</dbReference>
<dbReference type="PANTHER" id="PTHR43776">
    <property type="entry name" value="TRANSPORT ATP-BINDING PROTEIN"/>
    <property type="match status" value="1"/>
</dbReference>
<comment type="caution">
    <text evidence="6">The sequence shown here is derived from an EMBL/GenBank/DDBJ whole genome shotgun (WGS) entry which is preliminary data.</text>
</comment>
<sequence>MTKPLIELRDVAIRYGRGARAPTIGPCSLQVAAGEIVALVGESGSGKSSLARVAAGLQQADQGTVLLGGEIAADLPRGAARALLRSVQMVFQDPSNSLNPNQTVARTIREPMVVRGLRDRPAMERALAGLMELLGLPERLLGAKPASLSGGQKQRVAIARALAMEPRVLVCDEALSALDVVNQLAVARRFEALRGQGLGMLMVSHDLGMVRRLADRVIVLRAGRIVEQGSVAQVLDEPADAYTRALVRATPDVLRGGLDLTALDTLATQEILEMGDHP</sequence>